<accession>B9XBA4</accession>
<reference evidence="2 3" key="1">
    <citation type="journal article" date="2011" name="J. Bacteriol.">
        <title>Genome sequence of 'Pedosphaera parvula' Ellin514, an aerobic Verrucomicrobial isolate from pasture soil.</title>
        <authorList>
            <person name="Kant R."/>
            <person name="van Passel M.W."/>
            <person name="Sangwan P."/>
            <person name="Palva A."/>
            <person name="Lucas S."/>
            <person name="Copeland A."/>
            <person name="Lapidus A."/>
            <person name="Glavina Del Rio T."/>
            <person name="Dalin E."/>
            <person name="Tice H."/>
            <person name="Bruce D."/>
            <person name="Goodwin L."/>
            <person name="Pitluck S."/>
            <person name="Chertkov O."/>
            <person name="Larimer F.W."/>
            <person name="Land M.L."/>
            <person name="Hauser L."/>
            <person name="Brettin T.S."/>
            <person name="Detter J.C."/>
            <person name="Han S."/>
            <person name="de Vos W.M."/>
            <person name="Janssen P.H."/>
            <person name="Smidt H."/>
        </authorList>
    </citation>
    <scope>NUCLEOTIDE SEQUENCE [LARGE SCALE GENOMIC DNA]</scope>
    <source>
        <strain evidence="2 3">Ellin514</strain>
    </source>
</reference>
<keyword evidence="1" id="KW-0472">Membrane</keyword>
<proteinExistence type="predicted"/>
<feature type="transmembrane region" description="Helical" evidence="1">
    <location>
        <begin position="38"/>
        <end position="55"/>
    </location>
</feature>
<dbReference type="AlphaFoldDB" id="B9XBA4"/>
<name>B9XBA4_PEDPL</name>
<keyword evidence="3" id="KW-1185">Reference proteome</keyword>
<evidence type="ECO:0000313" key="2">
    <source>
        <dbReference type="EMBL" id="EEF62789.1"/>
    </source>
</evidence>
<keyword evidence="1" id="KW-1133">Transmembrane helix</keyword>
<sequence length="62" mass="6952">MEDEPADTRSYLAEFEMVLACLGFMIAVSGMIVTSIPWAIFGVVLMVIGLLYFYLKPDKETD</sequence>
<evidence type="ECO:0000256" key="1">
    <source>
        <dbReference type="SAM" id="Phobius"/>
    </source>
</evidence>
<dbReference type="RefSeq" id="WP_007413102.1">
    <property type="nucleotide sequence ID" value="NZ_ABOX02000003.1"/>
</dbReference>
<dbReference type="Proteomes" id="UP000003688">
    <property type="component" value="Unassembled WGS sequence"/>
</dbReference>
<feature type="transmembrane region" description="Helical" evidence="1">
    <location>
        <begin position="12"/>
        <end position="32"/>
    </location>
</feature>
<protein>
    <submittedName>
        <fullName evidence="2">Uncharacterized protein</fullName>
    </submittedName>
</protein>
<evidence type="ECO:0000313" key="3">
    <source>
        <dbReference type="Proteomes" id="UP000003688"/>
    </source>
</evidence>
<comment type="caution">
    <text evidence="2">The sequence shown here is derived from an EMBL/GenBank/DDBJ whole genome shotgun (WGS) entry which is preliminary data.</text>
</comment>
<gene>
    <name evidence="2" type="ORF">Cflav_PD5424</name>
</gene>
<dbReference type="EMBL" id="ABOX02000003">
    <property type="protein sequence ID" value="EEF62789.1"/>
    <property type="molecule type" value="Genomic_DNA"/>
</dbReference>
<organism evidence="2 3">
    <name type="scientific">Pedosphaera parvula (strain Ellin514)</name>
    <dbReference type="NCBI Taxonomy" id="320771"/>
    <lineage>
        <taxon>Bacteria</taxon>
        <taxon>Pseudomonadati</taxon>
        <taxon>Verrucomicrobiota</taxon>
        <taxon>Pedosphaerae</taxon>
        <taxon>Pedosphaerales</taxon>
        <taxon>Pedosphaeraceae</taxon>
        <taxon>Pedosphaera</taxon>
    </lineage>
</organism>
<keyword evidence="1" id="KW-0812">Transmembrane</keyword>